<name>A0A450S840_9GAMM</name>
<dbReference type="EMBL" id="CAADEZ010000054">
    <property type="protein sequence ID" value="VFJ47991.1"/>
    <property type="molecule type" value="Genomic_DNA"/>
</dbReference>
<gene>
    <name evidence="1" type="ORF">BECKFM1743A_GA0114220_100546</name>
    <name evidence="3" type="ORF">BECKFM1743B_GA0114221_100738</name>
    <name evidence="2" type="ORF">BECKFM1743C_GA0114222_100826</name>
</gene>
<dbReference type="AlphaFoldDB" id="A0A450S840"/>
<protein>
    <submittedName>
        <fullName evidence="1">Uncharacterized protein</fullName>
    </submittedName>
</protein>
<dbReference type="EMBL" id="CAADFA010000082">
    <property type="protein sequence ID" value="VFJ50238.1"/>
    <property type="molecule type" value="Genomic_DNA"/>
</dbReference>
<evidence type="ECO:0000313" key="3">
    <source>
        <dbReference type="EMBL" id="VFK08526.1"/>
    </source>
</evidence>
<dbReference type="EMBL" id="CAADFL010000073">
    <property type="protein sequence ID" value="VFK08526.1"/>
    <property type="molecule type" value="Genomic_DNA"/>
</dbReference>
<evidence type="ECO:0000313" key="2">
    <source>
        <dbReference type="EMBL" id="VFJ50238.1"/>
    </source>
</evidence>
<accession>A0A450S840</accession>
<organism evidence="1">
    <name type="scientific">Candidatus Kentrum sp. FM</name>
    <dbReference type="NCBI Taxonomy" id="2126340"/>
    <lineage>
        <taxon>Bacteria</taxon>
        <taxon>Pseudomonadati</taxon>
        <taxon>Pseudomonadota</taxon>
        <taxon>Gammaproteobacteria</taxon>
        <taxon>Candidatus Kentrum</taxon>
    </lineage>
</organism>
<evidence type="ECO:0000313" key="1">
    <source>
        <dbReference type="EMBL" id="VFJ47991.1"/>
    </source>
</evidence>
<proteinExistence type="predicted"/>
<reference evidence="1" key="1">
    <citation type="submission" date="2019-02" db="EMBL/GenBank/DDBJ databases">
        <authorList>
            <person name="Gruber-Vodicka R. H."/>
            <person name="Seah K. B. B."/>
        </authorList>
    </citation>
    <scope>NUCLEOTIDE SEQUENCE</scope>
    <source>
        <strain evidence="1">BECK_BZ163</strain>
        <strain evidence="3">BECK_BZ164</strain>
        <strain evidence="2">BECK_BZ165</strain>
    </source>
</reference>
<sequence length="39" mass="4499">MPWRGYENVLFFAGLIPSLFRFRFLLSGNGPLSPVWLTV</sequence>